<dbReference type="InterPro" id="IPR042108">
    <property type="entry name" value="GTPase_HflX_N_sf"/>
</dbReference>
<dbReference type="CDD" id="cd01878">
    <property type="entry name" value="HflX"/>
    <property type="match status" value="1"/>
</dbReference>
<dbReference type="HAMAP" id="MF_00900">
    <property type="entry name" value="GTPase_HflX"/>
    <property type="match status" value="1"/>
</dbReference>
<dbReference type="Gene3D" id="6.10.250.2860">
    <property type="match status" value="1"/>
</dbReference>
<evidence type="ECO:0000256" key="2">
    <source>
        <dbReference type="ARBA" id="ARBA00022741"/>
    </source>
</evidence>
<evidence type="ECO:0000313" key="8">
    <source>
        <dbReference type="EMBL" id="MDY7232499.1"/>
    </source>
</evidence>
<comment type="subunit">
    <text evidence="5">Monomer. Associates with the 50S ribosomal subunit.</text>
</comment>
<dbReference type="Pfam" id="PF16360">
    <property type="entry name" value="GTP-bdg_M"/>
    <property type="match status" value="1"/>
</dbReference>
<keyword evidence="9" id="KW-1185">Reference proteome</keyword>
<accession>A0ABU5HI02</accession>
<evidence type="ECO:0000313" key="9">
    <source>
        <dbReference type="Proteomes" id="UP001291309"/>
    </source>
</evidence>
<keyword evidence="3" id="KW-0460">Magnesium</keyword>
<protein>
    <recommendedName>
        <fullName evidence="5">GTPase HflX</fullName>
    </recommendedName>
    <alternativeName>
        <fullName evidence="5">GTP-binding protein HflX</fullName>
    </alternativeName>
</protein>
<dbReference type="InterPro" id="IPR030394">
    <property type="entry name" value="G_HFLX_dom"/>
</dbReference>
<keyword evidence="4 5" id="KW-0342">GTP-binding</keyword>
<dbReference type="InterPro" id="IPR006073">
    <property type="entry name" value="GTP-bd"/>
</dbReference>
<keyword evidence="5" id="KW-0963">Cytoplasm</keyword>
<dbReference type="NCBIfam" id="TIGR03156">
    <property type="entry name" value="GTP_HflX"/>
    <property type="match status" value="1"/>
</dbReference>
<comment type="function">
    <text evidence="5">GTPase that associates with the 50S ribosomal subunit and may have a role during protein synthesis or ribosome biogenesis.</text>
</comment>
<dbReference type="Proteomes" id="UP001291309">
    <property type="component" value="Unassembled WGS sequence"/>
</dbReference>
<feature type="domain" description="Hflx-type G" evidence="7">
    <location>
        <begin position="217"/>
        <end position="382"/>
    </location>
</feature>
<proteinExistence type="inferred from homology"/>
<comment type="subcellular location">
    <subcellularLocation>
        <location evidence="5">Cytoplasm</location>
    </subcellularLocation>
    <text evidence="5">May associate with membranes.</text>
</comment>
<keyword evidence="2 5" id="KW-0547">Nucleotide-binding</keyword>
<evidence type="ECO:0000256" key="6">
    <source>
        <dbReference type="SAM" id="MobiDB-lite"/>
    </source>
</evidence>
<dbReference type="InterPro" id="IPR027417">
    <property type="entry name" value="P-loop_NTPase"/>
</dbReference>
<dbReference type="PANTHER" id="PTHR10229:SF0">
    <property type="entry name" value="GTP-BINDING PROTEIN 6-RELATED"/>
    <property type="match status" value="1"/>
</dbReference>
<dbReference type="InterPro" id="IPR016496">
    <property type="entry name" value="GTPase_HflX"/>
</dbReference>
<reference evidence="8 9" key="1">
    <citation type="submission" date="2023-12" db="EMBL/GenBank/DDBJ databases">
        <title>the genome sequence of Hyalangium sp. s54d21.</title>
        <authorList>
            <person name="Zhang X."/>
        </authorList>
    </citation>
    <scope>NUCLEOTIDE SEQUENCE [LARGE SCALE GENOMIC DNA]</scope>
    <source>
        <strain evidence="9">s54d21</strain>
    </source>
</reference>
<comment type="similarity">
    <text evidence="5">Belongs to the TRAFAC class OBG-HflX-like GTPase superfamily. HflX GTPase family.</text>
</comment>
<dbReference type="Pfam" id="PF01926">
    <property type="entry name" value="MMR_HSR1"/>
    <property type="match status" value="1"/>
</dbReference>
<dbReference type="Pfam" id="PF13167">
    <property type="entry name" value="GTP-bdg_N"/>
    <property type="match status" value="1"/>
</dbReference>
<dbReference type="InterPro" id="IPR025121">
    <property type="entry name" value="GTPase_HflX_N"/>
</dbReference>
<evidence type="ECO:0000256" key="3">
    <source>
        <dbReference type="ARBA" id="ARBA00022842"/>
    </source>
</evidence>
<evidence type="ECO:0000256" key="4">
    <source>
        <dbReference type="ARBA" id="ARBA00023134"/>
    </source>
</evidence>
<dbReference type="EMBL" id="JAXIVS010000020">
    <property type="protein sequence ID" value="MDY7232499.1"/>
    <property type="molecule type" value="Genomic_DNA"/>
</dbReference>
<keyword evidence="1" id="KW-0479">Metal-binding</keyword>
<dbReference type="PANTHER" id="PTHR10229">
    <property type="entry name" value="GTP-BINDING PROTEIN HFLX"/>
    <property type="match status" value="1"/>
</dbReference>
<dbReference type="Gene3D" id="3.40.50.11060">
    <property type="entry name" value="GTPase HflX, N-terminal domain"/>
    <property type="match status" value="1"/>
</dbReference>
<dbReference type="RefSeq" id="WP_321551213.1">
    <property type="nucleotide sequence ID" value="NZ_JAXIVS010000020.1"/>
</dbReference>
<sequence length="437" mass="47965">MSQRSDRFRSPDSRGSTAILVAIQLPHVTDSEVTTSLSELERLVSSLGIRVLGTTLQKRANATSLSLLGEGKVRELATLTGGPGGDPQPPSARSEIANLVVIDTELTPGQLRNLELALGVDVLDRTAIILRVFEQRAQTREARLEVEIARLLHEAPRIRDDASLGDREGGGGRGGRGHSNVELAKQRNRERVAALRRELEGARAAQEARRARRKDTPRVALVGYTNAGKSSLMRALTGSDVLVEDKLFATLGTTVRALQPETTPRILVSDTVGFIKNLPHGLIASFRSTLDEAHDAGLLLYVVDAADPELRNQLELTRHVIEEIGASEIPSRVLLNKIDRVSPEERHRLAAELPEALHLSAHDAGDMQRLRETLIAFFDEAWASEHFDVPYARSGLLGELRTSVRIMSEEYTERGMRLGVRGPPAVLARLRQLLERG</sequence>
<dbReference type="PROSITE" id="PS51705">
    <property type="entry name" value="G_HFLX"/>
    <property type="match status" value="1"/>
</dbReference>
<organism evidence="8 9">
    <name type="scientific">Hyalangium rubrum</name>
    <dbReference type="NCBI Taxonomy" id="3103134"/>
    <lineage>
        <taxon>Bacteria</taxon>
        <taxon>Pseudomonadati</taxon>
        <taxon>Myxococcota</taxon>
        <taxon>Myxococcia</taxon>
        <taxon>Myxococcales</taxon>
        <taxon>Cystobacterineae</taxon>
        <taxon>Archangiaceae</taxon>
        <taxon>Hyalangium</taxon>
    </lineage>
</organism>
<feature type="region of interest" description="Disordered" evidence="6">
    <location>
        <begin position="161"/>
        <end position="187"/>
    </location>
</feature>
<comment type="caution">
    <text evidence="8">The sequence shown here is derived from an EMBL/GenBank/DDBJ whole genome shotgun (WGS) entry which is preliminary data.</text>
</comment>
<name>A0ABU5HI02_9BACT</name>
<evidence type="ECO:0000256" key="5">
    <source>
        <dbReference type="HAMAP-Rule" id="MF_00900"/>
    </source>
</evidence>
<dbReference type="PRINTS" id="PR00326">
    <property type="entry name" value="GTP1OBG"/>
</dbReference>
<dbReference type="PIRSF" id="PIRSF006809">
    <property type="entry name" value="GTP-binding_hflX_prd"/>
    <property type="match status" value="1"/>
</dbReference>
<gene>
    <name evidence="5 8" type="primary">hflX</name>
    <name evidence="8" type="ORF">SYV04_39295</name>
</gene>
<evidence type="ECO:0000256" key="1">
    <source>
        <dbReference type="ARBA" id="ARBA00022723"/>
    </source>
</evidence>
<dbReference type="SUPFAM" id="SSF52540">
    <property type="entry name" value="P-loop containing nucleoside triphosphate hydrolases"/>
    <property type="match status" value="1"/>
</dbReference>
<evidence type="ECO:0000259" key="7">
    <source>
        <dbReference type="PROSITE" id="PS51705"/>
    </source>
</evidence>
<dbReference type="InterPro" id="IPR032305">
    <property type="entry name" value="GTP-bd_M"/>
</dbReference>
<dbReference type="Gene3D" id="3.40.50.300">
    <property type="entry name" value="P-loop containing nucleotide triphosphate hydrolases"/>
    <property type="match status" value="1"/>
</dbReference>
<feature type="compositionally biased region" description="Basic and acidic residues" evidence="6">
    <location>
        <begin position="161"/>
        <end position="170"/>
    </location>
</feature>